<keyword evidence="1" id="KW-1133">Transmembrane helix</keyword>
<dbReference type="Proteomes" id="UP000078532">
    <property type="component" value="Unassembled WGS sequence"/>
</dbReference>
<keyword evidence="1" id="KW-0812">Transmembrane</keyword>
<evidence type="ECO:0000256" key="1">
    <source>
        <dbReference type="SAM" id="Phobius"/>
    </source>
</evidence>
<gene>
    <name evidence="2" type="ORF">A6M21_03740</name>
</gene>
<dbReference type="EMBL" id="LYVF01000013">
    <property type="protein sequence ID" value="OAT86531.1"/>
    <property type="molecule type" value="Genomic_DNA"/>
</dbReference>
<reference evidence="2 3" key="1">
    <citation type="submission" date="2016-04" db="EMBL/GenBank/DDBJ databases">
        <authorList>
            <person name="Evans L.H."/>
            <person name="Alamgir A."/>
            <person name="Owens N."/>
            <person name="Weber N.D."/>
            <person name="Virtaneva K."/>
            <person name="Barbian K."/>
            <person name="Babar A."/>
            <person name="Rosenke K."/>
        </authorList>
    </citation>
    <scope>NUCLEOTIDE SEQUENCE [LARGE SCALE GENOMIC DNA]</scope>
    <source>
        <strain evidence="2 3">LMa1</strain>
    </source>
</reference>
<dbReference type="AlphaFoldDB" id="A0A1B7LJ84"/>
<protein>
    <recommendedName>
        <fullName evidence="4">Alkaline shock response membrane anchor protein AmaP</fullName>
    </recommendedName>
</protein>
<dbReference type="RefSeq" id="WP_066666258.1">
    <property type="nucleotide sequence ID" value="NZ_LYVF01000013.1"/>
</dbReference>
<evidence type="ECO:0000313" key="2">
    <source>
        <dbReference type="EMBL" id="OAT86531.1"/>
    </source>
</evidence>
<keyword evidence="3" id="KW-1185">Reference proteome</keyword>
<sequence>MGPFDRGLLALYSLVLTIALILAVLTLAGWPPPGVNPDLIRQQPDVTFTLLGLFVLIGAYLFWVAVRPRKKQSIVHEGALGQVRIALAAIEELVEKVVSQQAGVREVKARVISVAAGIGINVRVAVTPDVSVPEISGLIQEQVRQKVLDVTGVAVQEVRLLVSSITAHKPRVE</sequence>
<dbReference type="OrthoDB" id="1679795at2"/>
<evidence type="ECO:0000313" key="3">
    <source>
        <dbReference type="Proteomes" id="UP000078532"/>
    </source>
</evidence>
<dbReference type="NCBIfam" id="NF033218">
    <property type="entry name" value="anchor_AmaP"/>
    <property type="match status" value="1"/>
</dbReference>
<feature type="transmembrane region" description="Helical" evidence="1">
    <location>
        <begin position="7"/>
        <end position="28"/>
    </location>
</feature>
<keyword evidence="1" id="KW-0472">Membrane</keyword>
<dbReference type="STRING" id="1838280.A6M21_03740"/>
<evidence type="ECO:0008006" key="4">
    <source>
        <dbReference type="Google" id="ProtNLM"/>
    </source>
</evidence>
<comment type="caution">
    <text evidence="2">The sequence shown here is derived from an EMBL/GenBank/DDBJ whole genome shotgun (WGS) entry which is preliminary data.</text>
</comment>
<feature type="transmembrane region" description="Helical" evidence="1">
    <location>
        <begin position="48"/>
        <end position="66"/>
    </location>
</feature>
<proteinExistence type="predicted"/>
<name>A0A1B7LJ84_9FIRM</name>
<accession>A0A1B7LJ84</accession>
<organism evidence="2 3">
    <name type="scientific">Desulfotomaculum copahuensis</name>
    <dbReference type="NCBI Taxonomy" id="1838280"/>
    <lineage>
        <taxon>Bacteria</taxon>
        <taxon>Bacillati</taxon>
        <taxon>Bacillota</taxon>
        <taxon>Clostridia</taxon>
        <taxon>Eubacteriales</taxon>
        <taxon>Desulfotomaculaceae</taxon>
        <taxon>Desulfotomaculum</taxon>
    </lineage>
</organism>